<evidence type="ECO:0000313" key="1">
    <source>
        <dbReference type="EMBL" id="KAK7543815.1"/>
    </source>
</evidence>
<keyword evidence="2" id="KW-1185">Reference proteome</keyword>
<proteinExistence type="predicted"/>
<accession>A0ABR1M8T5</accession>
<gene>
    <name evidence="1" type="ORF">IWX46DRAFT_125458</name>
</gene>
<protein>
    <recommendedName>
        <fullName evidence="3">Secreted protein</fullName>
    </recommendedName>
</protein>
<comment type="caution">
    <text evidence="1">The sequence shown here is derived from an EMBL/GenBank/DDBJ whole genome shotgun (WGS) entry which is preliminary data.</text>
</comment>
<sequence>MHFSIFSFLSGFASSHGRNWTVIPLGVRLLFAWHFEECSAERSIPAPLNASSIALRAGSRCHVTATSKILSAAPVHKILCNSSRWYSAFARRHVVPGSVNVVAGEGRRHVCSSGMWNDGWATNALVMAASSLRIALSLLVLVVSVHWFHWISLTGVLCMRVSSLLLMGYTGTIHQRGMSTDRIALVFVLCRSC</sequence>
<evidence type="ECO:0008006" key="3">
    <source>
        <dbReference type="Google" id="ProtNLM"/>
    </source>
</evidence>
<dbReference type="Proteomes" id="UP001365128">
    <property type="component" value="Unassembled WGS sequence"/>
</dbReference>
<name>A0ABR1M8T5_9PEZI</name>
<evidence type="ECO:0000313" key="2">
    <source>
        <dbReference type="Proteomes" id="UP001365128"/>
    </source>
</evidence>
<reference evidence="1 2" key="1">
    <citation type="submission" date="2024-04" db="EMBL/GenBank/DDBJ databases">
        <title>Phyllosticta paracitricarpa is synonymous to the EU quarantine fungus P. citricarpa based on phylogenomic analyses.</title>
        <authorList>
            <consortium name="Lawrence Berkeley National Laboratory"/>
            <person name="Van Ingen-Buijs V.A."/>
            <person name="Van Westerhoven A.C."/>
            <person name="Haridas S."/>
            <person name="Skiadas P."/>
            <person name="Martin F."/>
            <person name="Groenewald J.Z."/>
            <person name="Crous P.W."/>
            <person name="Seidl M.F."/>
        </authorList>
    </citation>
    <scope>NUCLEOTIDE SEQUENCE [LARGE SCALE GENOMIC DNA]</scope>
    <source>
        <strain evidence="1 2">CBS 122670</strain>
    </source>
</reference>
<organism evidence="1 2">
    <name type="scientific">Phyllosticta citricarpa</name>
    <dbReference type="NCBI Taxonomy" id="55181"/>
    <lineage>
        <taxon>Eukaryota</taxon>
        <taxon>Fungi</taxon>
        <taxon>Dikarya</taxon>
        <taxon>Ascomycota</taxon>
        <taxon>Pezizomycotina</taxon>
        <taxon>Dothideomycetes</taxon>
        <taxon>Dothideomycetes incertae sedis</taxon>
        <taxon>Botryosphaeriales</taxon>
        <taxon>Phyllostictaceae</taxon>
        <taxon>Phyllosticta</taxon>
    </lineage>
</organism>
<dbReference type="EMBL" id="JBBPDW010000019">
    <property type="protein sequence ID" value="KAK7543815.1"/>
    <property type="molecule type" value="Genomic_DNA"/>
</dbReference>